<dbReference type="AlphaFoldDB" id="A0A0A9HUB3"/>
<sequence>MRNKKLDADAYNKFIADLQNYRKERNSMKTCE</sequence>
<proteinExistence type="predicted"/>
<reference evidence="1" key="2">
    <citation type="journal article" date="2015" name="Data Brief">
        <title>Shoot transcriptome of the giant reed, Arundo donax.</title>
        <authorList>
            <person name="Barrero R.A."/>
            <person name="Guerrero F.D."/>
            <person name="Moolhuijzen P."/>
            <person name="Goolsby J.A."/>
            <person name="Tidwell J."/>
            <person name="Bellgard S.E."/>
            <person name="Bellgard M.I."/>
        </authorList>
    </citation>
    <scope>NUCLEOTIDE SEQUENCE</scope>
    <source>
        <tissue evidence="1">Shoot tissue taken approximately 20 cm above the soil surface</tissue>
    </source>
</reference>
<protein>
    <submittedName>
        <fullName evidence="1">Uncharacterized protein</fullName>
    </submittedName>
</protein>
<reference evidence="1" key="1">
    <citation type="submission" date="2014-09" db="EMBL/GenBank/DDBJ databases">
        <authorList>
            <person name="Magalhaes I.L.F."/>
            <person name="Oliveira U."/>
            <person name="Santos F.R."/>
            <person name="Vidigal T.H.D.A."/>
            <person name="Brescovit A.D."/>
            <person name="Santos A.J."/>
        </authorList>
    </citation>
    <scope>NUCLEOTIDE SEQUENCE</scope>
    <source>
        <tissue evidence="1">Shoot tissue taken approximately 20 cm above the soil surface</tissue>
    </source>
</reference>
<evidence type="ECO:0000313" key="1">
    <source>
        <dbReference type="EMBL" id="JAE36508.1"/>
    </source>
</evidence>
<name>A0A0A9HUB3_ARUDO</name>
<accession>A0A0A9HUB3</accession>
<dbReference type="EMBL" id="GBRH01161388">
    <property type="protein sequence ID" value="JAE36508.1"/>
    <property type="molecule type" value="Transcribed_RNA"/>
</dbReference>
<organism evidence="1">
    <name type="scientific">Arundo donax</name>
    <name type="common">Giant reed</name>
    <name type="synonym">Donax arundinaceus</name>
    <dbReference type="NCBI Taxonomy" id="35708"/>
    <lineage>
        <taxon>Eukaryota</taxon>
        <taxon>Viridiplantae</taxon>
        <taxon>Streptophyta</taxon>
        <taxon>Embryophyta</taxon>
        <taxon>Tracheophyta</taxon>
        <taxon>Spermatophyta</taxon>
        <taxon>Magnoliopsida</taxon>
        <taxon>Liliopsida</taxon>
        <taxon>Poales</taxon>
        <taxon>Poaceae</taxon>
        <taxon>PACMAD clade</taxon>
        <taxon>Arundinoideae</taxon>
        <taxon>Arundineae</taxon>
        <taxon>Arundo</taxon>
    </lineage>
</organism>